<keyword evidence="2" id="KW-0732">Signal</keyword>
<organism evidence="3 4">
    <name type="scientific">Limosilactobacillus avistercoris</name>
    <dbReference type="NCBI Taxonomy" id="2762243"/>
    <lineage>
        <taxon>Bacteria</taxon>
        <taxon>Bacillati</taxon>
        <taxon>Bacillota</taxon>
        <taxon>Bacilli</taxon>
        <taxon>Lactobacillales</taxon>
        <taxon>Lactobacillaceae</taxon>
        <taxon>Limosilactobacillus</taxon>
    </lineage>
</organism>
<evidence type="ECO:0000256" key="2">
    <source>
        <dbReference type="SAM" id="SignalP"/>
    </source>
</evidence>
<evidence type="ECO:0000313" key="3">
    <source>
        <dbReference type="EMBL" id="MBD7895296.1"/>
    </source>
</evidence>
<evidence type="ECO:0000256" key="1">
    <source>
        <dbReference type="SAM" id="MobiDB-lite"/>
    </source>
</evidence>
<protein>
    <recommendedName>
        <fullName evidence="5">Lipoprotein</fullName>
    </recommendedName>
</protein>
<feature type="region of interest" description="Disordered" evidence="1">
    <location>
        <begin position="82"/>
        <end position="104"/>
    </location>
</feature>
<evidence type="ECO:0008006" key="5">
    <source>
        <dbReference type="Google" id="ProtNLM"/>
    </source>
</evidence>
<feature type="signal peptide" evidence="2">
    <location>
        <begin position="1"/>
        <end position="30"/>
    </location>
</feature>
<dbReference type="PROSITE" id="PS51257">
    <property type="entry name" value="PROKAR_LIPOPROTEIN"/>
    <property type="match status" value="1"/>
</dbReference>
<accession>A0ABR8PDC2</accession>
<evidence type="ECO:0000313" key="4">
    <source>
        <dbReference type="Proteomes" id="UP000616837"/>
    </source>
</evidence>
<reference evidence="3 4" key="1">
    <citation type="submission" date="2020-08" db="EMBL/GenBank/DDBJ databases">
        <title>A Genomic Blueprint of the Chicken Gut Microbiome.</title>
        <authorList>
            <person name="Gilroy R."/>
            <person name="Ravi A."/>
            <person name="Getino M."/>
            <person name="Pursley I."/>
            <person name="Horton D.L."/>
            <person name="Alikhan N.-F."/>
            <person name="Baker D."/>
            <person name="Gharbi K."/>
            <person name="Hall N."/>
            <person name="Watson M."/>
            <person name="Adriaenssens E.M."/>
            <person name="Foster-Nyarko E."/>
            <person name="Jarju S."/>
            <person name="Secka A."/>
            <person name="Antonio M."/>
            <person name="Oren A."/>
            <person name="Chaudhuri R."/>
            <person name="La Ragione R.M."/>
            <person name="Hildebrand F."/>
            <person name="Pallen M.J."/>
        </authorList>
    </citation>
    <scope>NUCLEOTIDE SEQUENCE [LARGE SCALE GENOMIC DNA]</scope>
    <source>
        <strain evidence="3 4">Sa3CUN2</strain>
    </source>
</reference>
<gene>
    <name evidence="3" type="ORF">H9564_06225</name>
</gene>
<comment type="caution">
    <text evidence="3">The sequence shown here is derived from an EMBL/GenBank/DDBJ whole genome shotgun (WGS) entry which is preliminary data.</text>
</comment>
<name>A0ABR8PDC2_9LACO</name>
<proteinExistence type="predicted"/>
<sequence>MLKMQNKIIDSLLVCVLALGLGGCTTSSVATHKVNHEPTSTKIAKQSSHKKAITETKQANSSSQLPTNKEAKAITNNKLAANTPSQNSAQSSSTNQQTSTTNQANNLASATKNNSATQNQKAIQLGTNDLAVWTDQYGIVHHVDSNGLDHQTIPGSVQDHYESWSGALPSNAQVVHNAGPIIPNQSDKIQHNNGVQLGLGDVATWTDQYGITHHVDSDGMDRQTISGSTEVHYQDWSGVLPDNAQVIHNN</sequence>
<dbReference type="EMBL" id="JACSQW010000015">
    <property type="protein sequence ID" value="MBD7895296.1"/>
    <property type="molecule type" value="Genomic_DNA"/>
</dbReference>
<dbReference type="Proteomes" id="UP000616837">
    <property type="component" value="Unassembled WGS sequence"/>
</dbReference>
<dbReference type="RefSeq" id="WP_191684629.1">
    <property type="nucleotide sequence ID" value="NZ_JACSQW010000015.1"/>
</dbReference>
<keyword evidence="4" id="KW-1185">Reference proteome</keyword>
<feature type="chain" id="PRO_5047485064" description="Lipoprotein" evidence="2">
    <location>
        <begin position="31"/>
        <end position="250"/>
    </location>
</feature>